<feature type="domain" description="N-acetyltransferase" evidence="3">
    <location>
        <begin position="2"/>
        <end position="154"/>
    </location>
</feature>
<protein>
    <submittedName>
        <fullName evidence="4">Putative acetyltransferase</fullName>
    </submittedName>
</protein>
<evidence type="ECO:0000259" key="3">
    <source>
        <dbReference type="PROSITE" id="PS51186"/>
    </source>
</evidence>
<dbReference type="Proteomes" id="UP000028511">
    <property type="component" value="Unassembled WGS sequence"/>
</dbReference>
<dbReference type="RefSeq" id="WP_038218728.1">
    <property type="nucleotide sequence ID" value="NZ_CAWLWN010000253.1"/>
</dbReference>
<evidence type="ECO:0000313" key="4">
    <source>
        <dbReference type="EMBL" id="CDG98217.1"/>
    </source>
</evidence>
<sequence length="154" mass="17519">MIELREMTTAEFELFRLLFINEHALDLASTRGYPADVSLKKASQLIDVTQSQVTEKVINKFWCIVKSDHELPVIGYLWIELQEKAAWVCDFRLLPEWRRKGLGKAALDKMESNLMSMGITEVGLRVAPNNPVAKALYEKSGFHITGFNMSKTLS</sequence>
<dbReference type="InterPro" id="IPR000182">
    <property type="entry name" value="GNAT_dom"/>
</dbReference>
<dbReference type="SUPFAM" id="SSF55729">
    <property type="entry name" value="Acyl-CoA N-acyltransferases (Nat)"/>
    <property type="match status" value="1"/>
</dbReference>
<dbReference type="HOGENOM" id="CLU_122305_1_0_6"/>
<dbReference type="AlphaFoldDB" id="A0A077NIH3"/>
<accession>A0A077NIH3</accession>
<dbReference type="EMBL" id="CBSW010000222">
    <property type="protein sequence ID" value="CDG98217.1"/>
    <property type="molecule type" value="Genomic_DNA"/>
</dbReference>
<evidence type="ECO:0000256" key="2">
    <source>
        <dbReference type="ARBA" id="ARBA00023315"/>
    </source>
</evidence>
<name>A0A077NIH3_XENBV</name>
<gene>
    <name evidence="4" type="ORF">XBP1_2990001</name>
</gene>
<organism evidence="4">
    <name type="scientific">Xenorhabdus bovienii str. puntauvense</name>
    <dbReference type="NCBI Taxonomy" id="1398201"/>
    <lineage>
        <taxon>Bacteria</taxon>
        <taxon>Pseudomonadati</taxon>
        <taxon>Pseudomonadota</taxon>
        <taxon>Gammaproteobacteria</taxon>
        <taxon>Enterobacterales</taxon>
        <taxon>Morganellaceae</taxon>
        <taxon>Xenorhabdus</taxon>
    </lineage>
</organism>
<dbReference type="InterPro" id="IPR050680">
    <property type="entry name" value="YpeA/RimI_acetyltransf"/>
</dbReference>
<dbReference type="CDD" id="cd04301">
    <property type="entry name" value="NAT_SF"/>
    <property type="match status" value="1"/>
</dbReference>
<dbReference type="GO" id="GO:0016747">
    <property type="term" value="F:acyltransferase activity, transferring groups other than amino-acyl groups"/>
    <property type="evidence" value="ECO:0007669"/>
    <property type="project" value="InterPro"/>
</dbReference>
<keyword evidence="1 4" id="KW-0808">Transferase</keyword>
<keyword evidence="2" id="KW-0012">Acyltransferase</keyword>
<reference evidence="4" key="1">
    <citation type="submission" date="2013-07" db="EMBL/GenBank/DDBJ databases">
        <title>Sub-species coevolution in mutualistic symbiosis.</title>
        <authorList>
            <person name="Murfin K."/>
            <person name="Klassen J."/>
            <person name="Lee M."/>
            <person name="Forst S."/>
            <person name="Stock P."/>
            <person name="Goodrich-Blair H."/>
        </authorList>
    </citation>
    <scope>NUCLEOTIDE SEQUENCE [LARGE SCALE GENOMIC DNA]</scope>
    <source>
        <strain evidence="4">Puntauvense</strain>
    </source>
</reference>
<comment type="caution">
    <text evidence="4">The sequence shown here is derived from an EMBL/GenBank/DDBJ whole genome shotgun (WGS) entry which is preliminary data.</text>
</comment>
<dbReference type="InterPro" id="IPR016181">
    <property type="entry name" value="Acyl_CoA_acyltransferase"/>
</dbReference>
<evidence type="ECO:0000256" key="1">
    <source>
        <dbReference type="ARBA" id="ARBA00022679"/>
    </source>
</evidence>
<dbReference type="PANTHER" id="PTHR43420">
    <property type="entry name" value="ACETYLTRANSFERASE"/>
    <property type="match status" value="1"/>
</dbReference>
<dbReference type="Pfam" id="PF00583">
    <property type="entry name" value="Acetyltransf_1"/>
    <property type="match status" value="1"/>
</dbReference>
<proteinExistence type="predicted"/>
<dbReference type="Gene3D" id="3.40.630.30">
    <property type="match status" value="1"/>
</dbReference>
<dbReference type="PROSITE" id="PS51186">
    <property type="entry name" value="GNAT"/>
    <property type="match status" value="1"/>
</dbReference>